<organism evidence="6 7">
    <name type="scientific">Paenibacillus sedimenti</name>
    <dbReference type="NCBI Taxonomy" id="2770274"/>
    <lineage>
        <taxon>Bacteria</taxon>
        <taxon>Bacillati</taxon>
        <taxon>Bacillota</taxon>
        <taxon>Bacilli</taxon>
        <taxon>Bacillales</taxon>
        <taxon>Paenibacillaceae</taxon>
        <taxon>Paenibacillus</taxon>
    </lineage>
</organism>
<keyword evidence="3 5" id="KW-0732">Signal</keyword>
<comment type="caution">
    <text evidence="6">The sequence shown here is derived from an EMBL/GenBank/DDBJ whole genome shotgun (WGS) entry which is preliminary data.</text>
</comment>
<name>A0A926KJ90_9BACL</name>
<dbReference type="InterPro" id="IPR050490">
    <property type="entry name" value="Bact_solute-bd_prot1"/>
</dbReference>
<dbReference type="Gene3D" id="3.40.190.10">
    <property type="entry name" value="Periplasmic binding protein-like II"/>
    <property type="match status" value="2"/>
</dbReference>
<evidence type="ECO:0000313" key="6">
    <source>
        <dbReference type="EMBL" id="MBD0378739.1"/>
    </source>
</evidence>
<dbReference type="Proteomes" id="UP000650466">
    <property type="component" value="Unassembled WGS sequence"/>
</dbReference>
<keyword evidence="7" id="KW-1185">Reference proteome</keyword>
<dbReference type="PANTHER" id="PTHR43649">
    <property type="entry name" value="ARABINOSE-BINDING PROTEIN-RELATED"/>
    <property type="match status" value="1"/>
</dbReference>
<dbReference type="EMBL" id="JACVVD010000001">
    <property type="protein sequence ID" value="MBD0378739.1"/>
    <property type="molecule type" value="Genomic_DNA"/>
</dbReference>
<feature type="signal peptide" evidence="5">
    <location>
        <begin position="1"/>
        <end position="22"/>
    </location>
</feature>
<protein>
    <submittedName>
        <fullName evidence="6">Sugar ABC transporter substrate-binding protein</fullName>
    </submittedName>
</protein>
<dbReference type="PROSITE" id="PS51257">
    <property type="entry name" value="PROKAR_LIPOPROTEIN"/>
    <property type="match status" value="1"/>
</dbReference>
<reference evidence="6" key="1">
    <citation type="submission" date="2020-09" db="EMBL/GenBank/DDBJ databases">
        <title>Draft Genome Sequence of Paenibacillus sp. WST5.</title>
        <authorList>
            <person name="Bao Z."/>
        </authorList>
    </citation>
    <scope>NUCLEOTIDE SEQUENCE</scope>
    <source>
        <strain evidence="6">WST5</strain>
    </source>
</reference>
<gene>
    <name evidence="6" type="ORF">ICC18_01210</name>
</gene>
<dbReference type="PANTHER" id="PTHR43649:SF34">
    <property type="entry name" value="ABC TRANSPORTER PERIPLASMIC-BINDING PROTEIN YCJN-RELATED"/>
    <property type="match status" value="1"/>
</dbReference>
<dbReference type="InterPro" id="IPR006059">
    <property type="entry name" value="SBP"/>
</dbReference>
<evidence type="ECO:0000256" key="3">
    <source>
        <dbReference type="ARBA" id="ARBA00022729"/>
    </source>
</evidence>
<dbReference type="SUPFAM" id="SSF53850">
    <property type="entry name" value="Periplasmic binding protein-like II"/>
    <property type="match status" value="1"/>
</dbReference>
<proteinExistence type="inferred from homology"/>
<dbReference type="Pfam" id="PF01547">
    <property type="entry name" value="SBP_bac_1"/>
    <property type="match status" value="1"/>
</dbReference>
<dbReference type="RefSeq" id="WP_188172556.1">
    <property type="nucleotide sequence ID" value="NZ_JACVVD010000001.1"/>
</dbReference>
<feature type="chain" id="PRO_5039204101" evidence="5">
    <location>
        <begin position="23"/>
        <end position="459"/>
    </location>
</feature>
<evidence type="ECO:0000256" key="5">
    <source>
        <dbReference type="SAM" id="SignalP"/>
    </source>
</evidence>
<feature type="region of interest" description="Disordered" evidence="4">
    <location>
        <begin position="29"/>
        <end position="54"/>
    </location>
</feature>
<keyword evidence="2" id="KW-0813">Transport</keyword>
<evidence type="ECO:0000256" key="4">
    <source>
        <dbReference type="SAM" id="MobiDB-lite"/>
    </source>
</evidence>
<comment type="similarity">
    <text evidence="1">Belongs to the bacterial solute-binding protein 1 family.</text>
</comment>
<dbReference type="AlphaFoldDB" id="A0A926KJ90"/>
<evidence type="ECO:0000256" key="2">
    <source>
        <dbReference type="ARBA" id="ARBA00022448"/>
    </source>
</evidence>
<evidence type="ECO:0000313" key="7">
    <source>
        <dbReference type="Proteomes" id="UP000650466"/>
    </source>
</evidence>
<dbReference type="CDD" id="cd13585">
    <property type="entry name" value="PBP2_TMBP_like"/>
    <property type="match status" value="1"/>
</dbReference>
<evidence type="ECO:0000256" key="1">
    <source>
        <dbReference type="ARBA" id="ARBA00008520"/>
    </source>
</evidence>
<accession>A0A926KJ90</accession>
<sequence length="459" mass="49858">MKLKGKLLSGSLVLCMSFSAILAGCSSNEKNPESSASNKGQQTSEKGASGSSDKSITVLVEGGSPANTVASQTAEEFKQKTGYEVKIETVPYIGVYDKLNVEMKANSGAYDVATIDILWFPALAKNLVAMDDIMTDEVKNDFVPNVVDGGKVNGKILGMPVWTNSKILLYRTDLFNDPKEQEAFKAKYGYDLKPPTNWQQYRDVAKFFTRDTDSDGKIEQYGTGILGMNNGDSVASWLDHAAQAGAKPLVVGKDNKALVNSEPYVKALEFETKILREDKSAPEGALNMASSEISEMFWNGKMAMMLEWAHFFVPSNDASKSKVAGKVGAAPMIAGDSGVGVVPGPWYQVIPSTSKKQDIAKQYVKFIYEKNELFMNALGVAARKSVFESYGQKPEYAHLKALETTLAGSKTQNRPVLTHWNEIESEALVTAIQVALSGKETPQAALNRAAAIINEIQGR</sequence>